<feature type="domain" description="Right handed beta helix" evidence="2">
    <location>
        <begin position="59"/>
        <end position="177"/>
    </location>
</feature>
<dbReference type="EMBL" id="CP008849">
    <property type="protein sequence ID" value="AIF99901.1"/>
    <property type="molecule type" value="Genomic_DNA"/>
</dbReference>
<evidence type="ECO:0000313" key="3">
    <source>
        <dbReference type="EMBL" id="AIF99901.1"/>
    </source>
</evidence>
<dbReference type="AlphaFoldDB" id="A0A075P244"/>
<dbReference type="InterPro" id="IPR011050">
    <property type="entry name" value="Pectin_lyase_fold/virulence"/>
</dbReference>
<dbReference type="Proteomes" id="UP000056090">
    <property type="component" value="Chromosome"/>
</dbReference>
<sequence length="269" mass="28136">MGALAIALSLVSVADAADTTQIPDKPTSPINLLDNETYDFGGRTIDGGNISDNGLFRCFNRRGVTIKNVTVTNSPRYALLARGCSSVTIENFKMKNMGSSVGGIRFDKGTENKTVTLNSIEADNVGGHAVELWDTNGFTIGTVKANNTDGCGLLLNRSRNGTVSRVEGDGNDQYGGYATFRVANNNGGNIQVGTVKSRNSGRGFFSVSGSHGTTVNYVDIASSNKEGIYIQDSSNTVVSSGKVRGTPNCRIRGGSGNSINADCGGNIAN</sequence>
<dbReference type="PATRIC" id="fig|589873.4.peg.3395"/>
<dbReference type="Gene3D" id="2.160.20.10">
    <property type="entry name" value="Single-stranded right-handed beta-helix, Pectin lyase-like"/>
    <property type="match status" value="1"/>
</dbReference>
<evidence type="ECO:0000259" key="2">
    <source>
        <dbReference type="Pfam" id="PF13229"/>
    </source>
</evidence>
<dbReference type="InterPro" id="IPR006626">
    <property type="entry name" value="PbH1"/>
</dbReference>
<gene>
    <name evidence="3" type="ORF">EP13_15090</name>
</gene>
<dbReference type="KEGG" id="aal:EP13_15090"/>
<dbReference type="InterPro" id="IPR012334">
    <property type="entry name" value="Pectin_lyas_fold"/>
</dbReference>
<protein>
    <recommendedName>
        <fullName evidence="2">Right handed beta helix domain-containing protein</fullName>
    </recommendedName>
</protein>
<dbReference type="KEGG" id="aaus:EP12_15660"/>
<keyword evidence="4" id="KW-1185">Reference proteome</keyword>
<dbReference type="InterPro" id="IPR039448">
    <property type="entry name" value="Beta_helix"/>
</dbReference>
<dbReference type="Pfam" id="PF13229">
    <property type="entry name" value="Beta_helix"/>
    <property type="match status" value="1"/>
</dbReference>
<evidence type="ECO:0000313" key="4">
    <source>
        <dbReference type="Proteomes" id="UP000056090"/>
    </source>
</evidence>
<organism evidence="3 4">
    <name type="scientific">Alteromonas australica</name>
    <dbReference type="NCBI Taxonomy" id="589873"/>
    <lineage>
        <taxon>Bacteria</taxon>
        <taxon>Pseudomonadati</taxon>
        <taxon>Pseudomonadota</taxon>
        <taxon>Gammaproteobacteria</taxon>
        <taxon>Alteromonadales</taxon>
        <taxon>Alteromonadaceae</taxon>
        <taxon>Alteromonas/Salinimonas group</taxon>
        <taxon>Alteromonas</taxon>
    </lineage>
</organism>
<dbReference type="SMART" id="SM00710">
    <property type="entry name" value="PbH1"/>
    <property type="match status" value="4"/>
</dbReference>
<keyword evidence="1" id="KW-0732">Signal</keyword>
<dbReference type="SUPFAM" id="SSF51126">
    <property type="entry name" value="Pectin lyase-like"/>
    <property type="match status" value="1"/>
</dbReference>
<feature type="signal peptide" evidence="1">
    <location>
        <begin position="1"/>
        <end position="16"/>
    </location>
</feature>
<accession>A0A075P244</accession>
<proteinExistence type="predicted"/>
<evidence type="ECO:0000256" key="1">
    <source>
        <dbReference type="SAM" id="SignalP"/>
    </source>
</evidence>
<dbReference type="NCBIfam" id="TIGR03804">
    <property type="entry name" value="para_beta_helix"/>
    <property type="match status" value="1"/>
</dbReference>
<reference evidence="3 4" key="1">
    <citation type="submission" date="2014-06" db="EMBL/GenBank/DDBJ databases">
        <title>Genomes of Alteromonas australica, a world apart.</title>
        <authorList>
            <person name="Gonzaga A."/>
            <person name="Lopez-Perez M."/>
            <person name="Rodriguez-Valera F."/>
        </authorList>
    </citation>
    <scope>NUCLEOTIDE SEQUENCE [LARGE SCALE GENOMIC DNA]</scope>
    <source>
        <strain evidence="3 4">H 17</strain>
    </source>
</reference>
<feature type="chain" id="PRO_5009743184" description="Right handed beta helix domain-containing protein" evidence="1">
    <location>
        <begin position="17"/>
        <end position="269"/>
    </location>
</feature>
<dbReference type="eggNOG" id="ENOG5032WPU">
    <property type="taxonomic scope" value="Bacteria"/>
</dbReference>
<dbReference type="InterPro" id="IPR022441">
    <property type="entry name" value="Para_beta_helix_rpt-2"/>
</dbReference>
<name>A0A075P244_9ALTE</name>